<dbReference type="InParanoid" id="A0A7N2M6J0"/>
<keyword evidence="4" id="KW-1185">Reference proteome</keyword>
<keyword evidence="2" id="KW-0472">Membrane</keyword>
<evidence type="ECO:0000313" key="3">
    <source>
        <dbReference type="EnsemblPlants" id="QL07p036898:mrna:CDS:2"/>
    </source>
</evidence>
<keyword evidence="2" id="KW-0812">Transmembrane</keyword>
<proteinExistence type="predicted"/>
<evidence type="ECO:0000313" key="4">
    <source>
        <dbReference type="Proteomes" id="UP000594261"/>
    </source>
</evidence>
<evidence type="ECO:0000256" key="2">
    <source>
        <dbReference type="SAM" id="Phobius"/>
    </source>
</evidence>
<feature type="transmembrane region" description="Helical" evidence="2">
    <location>
        <begin position="30"/>
        <end position="52"/>
    </location>
</feature>
<dbReference type="EnsemblPlants" id="QL07p036898:mrna">
    <property type="protein sequence ID" value="QL07p036898:mrna:CDS:2"/>
    <property type="gene ID" value="QL07p036898"/>
</dbReference>
<organism evidence="3 4">
    <name type="scientific">Quercus lobata</name>
    <name type="common">Valley oak</name>
    <dbReference type="NCBI Taxonomy" id="97700"/>
    <lineage>
        <taxon>Eukaryota</taxon>
        <taxon>Viridiplantae</taxon>
        <taxon>Streptophyta</taxon>
        <taxon>Embryophyta</taxon>
        <taxon>Tracheophyta</taxon>
        <taxon>Spermatophyta</taxon>
        <taxon>Magnoliopsida</taxon>
        <taxon>eudicotyledons</taxon>
        <taxon>Gunneridae</taxon>
        <taxon>Pentapetalae</taxon>
        <taxon>rosids</taxon>
        <taxon>fabids</taxon>
        <taxon>Fagales</taxon>
        <taxon>Fagaceae</taxon>
        <taxon>Quercus</taxon>
    </lineage>
</organism>
<dbReference type="Proteomes" id="UP000594261">
    <property type="component" value="Chromosome 7"/>
</dbReference>
<name>A0A7N2M6J0_QUELO</name>
<sequence length="233" mass="26566">MASNSNFSFPPPQSNGSTGPSWANKDKSSWLWNLIVTLAIILCLCILIWDLLSKHEQIPEVILHNFCVPKFQTLDSRLVAEWVAEFTIFVDVPESGDSPVFVNNSLFQHVEGFVSYKDHILAVNSTKIVQEESEVIGQTTTSVKFSTKGLEGDKREVKDWVLEDIRKDRDNGTVIFGMQLVIWTRGFKKSSWAGCSDLMVDFNQAKWEATWPTWPKTRDCNVTNWNRSLNSLY</sequence>
<evidence type="ECO:0000256" key="1">
    <source>
        <dbReference type="SAM" id="MobiDB-lite"/>
    </source>
</evidence>
<dbReference type="AlphaFoldDB" id="A0A7N2M6J0"/>
<reference evidence="3 4" key="1">
    <citation type="journal article" date="2016" name="G3 (Bethesda)">
        <title>First Draft Assembly and Annotation of the Genome of a California Endemic Oak Quercus lobata Nee (Fagaceae).</title>
        <authorList>
            <person name="Sork V.L."/>
            <person name="Fitz-Gibbon S.T."/>
            <person name="Puiu D."/>
            <person name="Crepeau M."/>
            <person name="Gugger P.F."/>
            <person name="Sherman R."/>
            <person name="Stevens K."/>
            <person name="Langley C.H."/>
            <person name="Pellegrini M."/>
            <person name="Salzberg S.L."/>
        </authorList>
    </citation>
    <scope>NUCLEOTIDE SEQUENCE [LARGE SCALE GENOMIC DNA]</scope>
    <source>
        <strain evidence="3 4">cv. SW786</strain>
    </source>
</reference>
<accession>A0A7N2M6J0</accession>
<protein>
    <submittedName>
        <fullName evidence="3">Uncharacterized protein</fullName>
    </submittedName>
</protein>
<dbReference type="EMBL" id="LRBV02000007">
    <property type="status" value="NOT_ANNOTATED_CDS"/>
    <property type="molecule type" value="Genomic_DNA"/>
</dbReference>
<dbReference type="Gramene" id="QL07p036898:mrna">
    <property type="protein sequence ID" value="QL07p036898:mrna:CDS:2"/>
    <property type="gene ID" value="QL07p036898"/>
</dbReference>
<keyword evidence="2" id="KW-1133">Transmembrane helix</keyword>
<reference evidence="3" key="2">
    <citation type="submission" date="2021-01" db="UniProtKB">
        <authorList>
            <consortium name="EnsemblPlants"/>
        </authorList>
    </citation>
    <scope>IDENTIFICATION</scope>
</reference>
<feature type="region of interest" description="Disordered" evidence="1">
    <location>
        <begin position="1"/>
        <end position="21"/>
    </location>
</feature>